<dbReference type="Proteomes" id="UP001493153">
    <property type="component" value="Plasmid megaplasmid"/>
</dbReference>
<organism evidence="1 2">
    <name type="scientific">Mycetohabitans rhizoxinica</name>
    <dbReference type="NCBI Taxonomy" id="412963"/>
    <lineage>
        <taxon>Bacteria</taxon>
        <taxon>Pseudomonadati</taxon>
        <taxon>Pseudomonadota</taxon>
        <taxon>Betaproteobacteria</taxon>
        <taxon>Burkholderiales</taxon>
        <taxon>Burkholderiaceae</taxon>
        <taxon>Mycetohabitans</taxon>
    </lineage>
</organism>
<sequence length="232" mass="26106">MARGDVFCPKQGEGAWPASLQRRRPTDTVVDQGFYVIAMDPAHVRFVVPPVVLSKREGIGLWLAVTSLTVTAFLMRLDFGIVVLLSEAWTAWRWLRRFEPAMTESQFSISAAGIVWFGSKSGPALIAMHQINRICLVAPHRRRVVLLSLRATSSEPQALPWRRPNRRHLAKWGIVVEADGLDYAIAQGLSRHTAVRLARAVRRALHAALRDGHWVCRSSHADMSRIEHCSKY</sequence>
<evidence type="ECO:0000313" key="1">
    <source>
        <dbReference type="EMBL" id="WXK38189.1"/>
    </source>
</evidence>
<keyword evidence="2" id="KW-1185">Reference proteome</keyword>
<proteinExistence type="predicted"/>
<evidence type="ECO:0008006" key="3">
    <source>
        <dbReference type="Google" id="ProtNLM"/>
    </source>
</evidence>
<geneLocation type="plasmid" evidence="1 2">
    <name>megaplasmid</name>
</geneLocation>
<name>A0ABZ2Q0J5_9BURK</name>
<accession>A0ABZ2Q0J5</accession>
<gene>
    <name evidence="1" type="ORF">IHE29_02435</name>
</gene>
<dbReference type="EMBL" id="CP062175">
    <property type="protein sequence ID" value="WXK38189.1"/>
    <property type="molecule type" value="Genomic_DNA"/>
</dbReference>
<keyword evidence="1" id="KW-0614">Plasmid</keyword>
<protein>
    <recommendedName>
        <fullName evidence="3">Transposase</fullName>
    </recommendedName>
</protein>
<evidence type="ECO:0000313" key="2">
    <source>
        <dbReference type="Proteomes" id="UP001493153"/>
    </source>
</evidence>
<reference evidence="1 2" key="1">
    <citation type="submission" date="2020-09" db="EMBL/GenBank/DDBJ databases">
        <title>Genome sequences of Mycetohabitans spp.</title>
        <authorList>
            <person name="Carter M.E."/>
            <person name="Carpenter S.C.D."/>
            <person name="Bogdanove A.J."/>
        </authorList>
    </citation>
    <scope>NUCLEOTIDE SEQUENCE [LARGE SCALE GENOMIC DNA]</scope>
    <source>
        <strain evidence="1 2">B12</strain>
        <plasmid evidence="1 2">megaplasmid</plasmid>
    </source>
</reference>